<dbReference type="InterPro" id="IPR039425">
    <property type="entry name" value="RNA_pol_sigma-70-like"/>
</dbReference>
<dbReference type="SUPFAM" id="SSF88946">
    <property type="entry name" value="Sigma2 domain of RNA polymerase sigma factors"/>
    <property type="match status" value="1"/>
</dbReference>
<evidence type="ECO:0000259" key="7">
    <source>
        <dbReference type="Pfam" id="PF08281"/>
    </source>
</evidence>
<dbReference type="PANTHER" id="PTHR43133">
    <property type="entry name" value="RNA POLYMERASE ECF-TYPE SIGMA FACTO"/>
    <property type="match status" value="1"/>
</dbReference>
<dbReference type="RefSeq" id="WP_211141191.1">
    <property type="nucleotide sequence ID" value="NZ_JAEEGB010000004.1"/>
</dbReference>
<dbReference type="Gene3D" id="1.10.10.10">
    <property type="entry name" value="Winged helix-like DNA-binding domain superfamily/Winged helix DNA-binding domain"/>
    <property type="match status" value="1"/>
</dbReference>
<sequence length="184" mass="21617">MKSDEKNYIQRLKNGKEDALDYIVDNYLILIKGTIYKVLGPLKDEGLIEECINDVFLSVWRNANKFHGDDSEFKKWLYIISKFKAIDYYRSRVKKAEEVLETIEVVDKSSVEDDLITIENRNEVIEIINSLEKIDRDIFILKFFLGYKSEDIAIKLNITKASVDNRIYRGKRKLKEKALNLEVI</sequence>
<dbReference type="SUPFAM" id="SSF88659">
    <property type="entry name" value="Sigma3 and sigma4 domains of RNA polymerase sigma factors"/>
    <property type="match status" value="1"/>
</dbReference>
<dbReference type="InterPro" id="IPR013249">
    <property type="entry name" value="RNA_pol_sigma70_r4_t2"/>
</dbReference>
<reference evidence="8" key="1">
    <citation type="submission" date="2020-12" db="EMBL/GenBank/DDBJ databases">
        <title>Clostridium thailandense sp. nov., a novel acetogenic bacterium isolated from peat land soil in Thailand.</title>
        <authorList>
            <person name="Chaikitkaew S."/>
            <person name="Birkeland N.K."/>
        </authorList>
    </citation>
    <scope>NUCLEOTIDE SEQUENCE</scope>
    <source>
        <strain evidence="8">DSM 17425</strain>
    </source>
</reference>
<name>A0A934M3M7_9CLOT</name>
<dbReference type="Proteomes" id="UP000622687">
    <property type="component" value="Unassembled WGS sequence"/>
</dbReference>
<evidence type="ECO:0000256" key="4">
    <source>
        <dbReference type="ARBA" id="ARBA00023125"/>
    </source>
</evidence>
<evidence type="ECO:0000313" key="8">
    <source>
        <dbReference type="EMBL" id="MBI6871753.1"/>
    </source>
</evidence>
<dbReference type="Gene3D" id="1.10.1740.10">
    <property type="match status" value="1"/>
</dbReference>
<dbReference type="GO" id="GO:0006352">
    <property type="term" value="P:DNA-templated transcription initiation"/>
    <property type="evidence" value="ECO:0007669"/>
    <property type="project" value="InterPro"/>
</dbReference>
<evidence type="ECO:0000256" key="2">
    <source>
        <dbReference type="ARBA" id="ARBA00023015"/>
    </source>
</evidence>
<accession>A0A934M3M7</accession>
<gene>
    <name evidence="8" type="ORF">I6U51_03410</name>
</gene>
<dbReference type="GO" id="GO:0003677">
    <property type="term" value="F:DNA binding"/>
    <property type="evidence" value="ECO:0007669"/>
    <property type="project" value="UniProtKB-KW"/>
</dbReference>
<dbReference type="InterPro" id="IPR007627">
    <property type="entry name" value="RNA_pol_sigma70_r2"/>
</dbReference>
<dbReference type="AlphaFoldDB" id="A0A934M3M7"/>
<keyword evidence="5" id="KW-0804">Transcription</keyword>
<keyword evidence="3" id="KW-0731">Sigma factor</keyword>
<protein>
    <submittedName>
        <fullName evidence="8">Sigma-70 family RNA polymerase sigma factor</fullName>
    </submittedName>
</protein>
<evidence type="ECO:0000256" key="1">
    <source>
        <dbReference type="ARBA" id="ARBA00010641"/>
    </source>
</evidence>
<dbReference type="GO" id="GO:0016987">
    <property type="term" value="F:sigma factor activity"/>
    <property type="evidence" value="ECO:0007669"/>
    <property type="project" value="UniProtKB-KW"/>
</dbReference>
<dbReference type="InterPro" id="IPR013324">
    <property type="entry name" value="RNA_pol_sigma_r3/r4-like"/>
</dbReference>
<keyword evidence="2" id="KW-0805">Transcription regulation</keyword>
<keyword evidence="4" id="KW-0238">DNA-binding</keyword>
<dbReference type="Pfam" id="PF08281">
    <property type="entry name" value="Sigma70_r4_2"/>
    <property type="match status" value="1"/>
</dbReference>
<dbReference type="NCBIfam" id="TIGR02937">
    <property type="entry name" value="sigma70-ECF"/>
    <property type="match status" value="1"/>
</dbReference>
<dbReference type="InterPro" id="IPR014284">
    <property type="entry name" value="RNA_pol_sigma-70_dom"/>
</dbReference>
<evidence type="ECO:0000259" key="6">
    <source>
        <dbReference type="Pfam" id="PF04542"/>
    </source>
</evidence>
<evidence type="ECO:0000256" key="3">
    <source>
        <dbReference type="ARBA" id="ARBA00023082"/>
    </source>
</evidence>
<proteinExistence type="inferred from homology"/>
<feature type="domain" description="RNA polymerase sigma factor 70 region 4 type 2" evidence="7">
    <location>
        <begin position="122"/>
        <end position="174"/>
    </location>
</feature>
<comment type="caution">
    <text evidence="8">The sequence shown here is derived from an EMBL/GenBank/DDBJ whole genome shotgun (WGS) entry which is preliminary data.</text>
</comment>
<keyword evidence="9" id="KW-1185">Reference proteome</keyword>
<comment type="similarity">
    <text evidence="1">Belongs to the sigma-70 factor family. ECF subfamily.</text>
</comment>
<dbReference type="InterPro" id="IPR036388">
    <property type="entry name" value="WH-like_DNA-bd_sf"/>
</dbReference>
<dbReference type="EMBL" id="JAEEGB010000004">
    <property type="protein sequence ID" value="MBI6871753.1"/>
    <property type="molecule type" value="Genomic_DNA"/>
</dbReference>
<dbReference type="Pfam" id="PF04542">
    <property type="entry name" value="Sigma70_r2"/>
    <property type="match status" value="1"/>
</dbReference>
<evidence type="ECO:0000313" key="9">
    <source>
        <dbReference type="Proteomes" id="UP000622687"/>
    </source>
</evidence>
<feature type="domain" description="RNA polymerase sigma-70 region 2" evidence="6">
    <location>
        <begin position="24"/>
        <end position="92"/>
    </location>
</feature>
<organism evidence="8 9">
    <name type="scientific">Clostridium aciditolerans</name>
    <dbReference type="NCBI Taxonomy" id="339861"/>
    <lineage>
        <taxon>Bacteria</taxon>
        <taxon>Bacillati</taxon>
        <taxon>Bacillota</taxon>
        <taxon>Clostridia</taxon>
        <taxon>Eubacteriales</taxon>
        <taxon>Clostridiaceae</taxon>
        <taxon>Clostridium</taxon>
    </lineage>
</organism>
<dbReference type="PANTHER" id="PTHR43133:SF8">
    <property type="entry name" value="RNA POLYMERASE SIGMA FACTOR HI_1459-RELATED"/>
    <property type="match status" value="1"/>
</dbReference>
<evidence type="ECO:0000256" key="5">
    <source>
        <dbReference type="ARBA" id="ARBA00023163"/>
    </source>
</evidence>
<dbReference type="InterPro" id="IPR013325">
    <property type="entry name" value="RNA_pol_sigma_r2"/>
</dbReference>